<dbReference type="CDD" id="cd00077">
    <property type="entry name" value="HDc"/>
    <property type="match status" value="1"/>
</dbReference>
<dbReference type="SMART" id="SM00471">
    <property type="entry name" value="HDc"/>
    <property type="match status" value="1"/>
</dbReference>
<dbReference type="AlphaFoldDB" id="A0A3S0JSJ6"/>
<dbReference type="InterPro" id="IPR003607">
    <property type="entry name" value="HD/PDEase_dom"/>
</dbReference>
<name>A0A3S0JSJ6_9BACI</name>
<comment type="caution">
    <text evidence="2">The sequence shown here is derived from an EMBL/GenBank/DDBJ whole genome shotgun (WGS) entry which is preliminary data.</text>
</comment>
<evidence type="ECO:0000259" key="1">
    <source>
        <dbReference type="PROSITE" id="PS51832"/>
    </source>
</evidence>
<dbReference type="InterPro" id="IPR037522">
    <property type="entry name" value="HD_GYP_dom"/>
</dbReference>
<dbReference type="SUPFAM" id="SSF109604">
    <property type="entry name" value="HD-domain/PDEase-like"/>
    <property type="match status" value="1"/>
</dbReference>
<dbReference type="PANTHER" id="PTHR43155:SF2">
    <property type="entry name" value="CYCLIC DI-GMP PHOSPHODIESTERASE PA4108"/>
    <property type="match status" value="1"/>
</dbReference>
<dbReference type="Pfam" id="PF13487">
    <property type="entry name" value="HD_5"/>
    <property type="match status" value="1"/>
</dbReference>
<gene>
    <name evidence="2" type="ORF">EKG35_07375</name>
</gene>
<dbReference type="Proteomes" id="UP000276349">
    <property type="component" value="Unassembled WGS sequence"/>
</dbReference>
<dbReference type="PANTHER" id="PTHR43155">
    <property type="entry name" value="CYCLIC DI-GMP PHOSPHODIESTERASE PA4108-RELATED"/>
    <property type="match status" value="1"/>
</dbReference>
<proteinExistence type="predicted"/>
<dbReference type="RefSeq" id="WP_126293804.1">
    <property type="nucleotide sequence ID" value="NZ_CP155468.1"/>
</dbReference>
<organism evidence="2 3">
    <name type="scientific">Lysinibacillus telephonicus</name>
    <dbReference type="NCBI Taxonomy" id="1714840"/>
    <lineage>
        <taxon>Bacteria</taxon>
        <taxon>Bacillati</taxon>
        <taxon>Bacillota</taxon>
        <taxon>Bacilli</taxon>
        <taxon>Bacillales</taxon>
        <taxon>Bacillaceae</taxon>
        <taxon>Lysinibacillus</taxon>
    </lineage>
</organism>
<reference evidence="2 3" key="1">
    <citation type="submission" date="2018-12" db="EMBL/GenBank/DDBJ databases">
        <authorList>
            <person name="Yu L."/>
        </authorList>
    </citation>
    <scope>NUCLEOTIDE SEQUENCE [LARGE SCALE GENOMIC DNA]</scope>
    <source>
        <strain evidence="2 3">S5H2222</strain>
    </source>
</reference>
<dbReference type="Gene3D" id="1.10.3210.10">
    <property type="entry name" value="Hypothetical protein af1432"/>
    <property type="match status" value="1"/>
</dbReference>
<dbReference type="EMBL" id="RXNR01000016">
    <property type="protein sequence ID" value="RTQ93750.1"/>
    <property type="molecule type" value="Genomic_DNA"/>
</dbReference>
<sequence>MEAKYVGINDLRIGKIVAEDIYANTQYPIVYKNTKVSSEHLHVFKAFHIFKVPIYTEIEEDKDRDKLEPEGTSYGATLIDNLKTADTFEKNYRTAVKEYKKLFIGWEAGSKVDITKVRGIILPLVENIIEDRSIIFDLNAYSNPKDYLYHHCIATGLISAALTQKMGYERGYILQMAIAGALADCGMAKIPTRIREKKEALNQAEFIEIRKHPLYSFQMVKSLPAIKEEMKVAIYQHHERLDGSGYMDGAKMDKVSLFSQVIAVADTFHAMTSQRLYRSKESPFKVIEMIKESEFGKFNIKVVQALIDNVASLPIGTKIELSNLERGEIMFLNSYSPTRPLVKLSTTGEIIDLAKNRSFYISRIITNKE</sequence>
<dbReference type="OrthoDB" id="9759601at2"/>
<dbReference type="PROSITE" id="PS51832">
    <property type="entry name" value="HD_GYP"/>
    <property type="match status" value="1"/>
</dbReference>
<feature type="domain" description="HD-GYP" evidence="1">
    <location>
        <begin position="126"/>
        <end position="322"/>
    </location>
</feature>
<protein>
    <submittedName>
        <fullName evidence="2">HD-GYP domain-containing protein</fullName>
    </submittedName>
</protein>
<accession>A0A3S0JSJ6</accession>
<evidence type="ECO:0000313" key="2">
    <source>
        <dbReference type="EMBL" id="RTQ93750.1"/>
    </source>
</evidence>
<keyword evidence="3" id="KW-1185">Reference proteome</keyword>
<evidence type="ECO:0000313" key="3">
    <source>
        <dbReference type="Proteomes" id="UP000276349"/>
    </source>
</evidence>